<evidence type="ECO:0000256" key="6">
    <source>
        <dbReference type="ARBA" id="ARBA00035132"/>
    </source>
</evidence>
<evidence type="ECO:0000256" key="3">
    <source>
        <dbReference type="ARBA" id="ARBA00022980"/>
    </source>
</evidence>
<dbReference type="Pfam" id="PF08293">
    <property type="entry name" value="MRP-S33"/>
    <property type="match status" value="1"/>
</dbReference>
<dbReference type="InterPro" id="IPR013219">
    <property type="entry name" value="Ribosomal_mS33"/>
</dbReference>
<dbReference type="PANTHER" id="PTHR13362">
    <property type="entry name" value="MITOCHONDRIAL RIBOSOMAL PROTEIN S33"/>
    <property type="match status" value="1"/>
</dbReference>
<dbReference type="GO" id="GO:0005739">
    <property type="term" value="C:mitochondrion"/>
    <property type="evidence" value="ECO:0007669"/>
    <property type="project" value="UniProtKB-SubCell"/>
</dbReference>
<reference evidence="8" key="1">
    <citation type="submission" date="2021-01" db="EMBL/GenBank/DDBJ databases">
        <authorList>
            <person name="Eckstrom K.M.E."/>
        </authorList>
    </citation>
    <scope>NUCLEOTIDE SEQUENCE</scope>
    <source>
        <strain evidence="8">UVCC 0001</strain>
    </source>
</reference>
<keyword evidence="5" id="KW-0687">Ribonucleoprotein</keyword>
<comment type="similarity">
    <text evidence="2">Belongs to the mitochondrion-specific ribosomal protein mS33 family.</text>
</comment>
<evidence type="ECO:0000313" key="8">
    <source>
        <dbReference type="EMBL" id="KAK2077719.1"/>
    </source>
</evidence>
<dbReference type="GO" id="GO:0005840">
    <property type="term" value="C:ribosome"/>
    <property type="evidence" value="ECO:0007669"/>
    <property type="project" value="UniProtKB-KW"/>
</dbReference>
<proteinExistence type="inferred from homology"/>
<accession>A0AAD9IFZ3</accession>
<comment type="caution">
    <text evidence="8">The sequence shown here is derived from an EMBL/GenBank/DDBJ whole genome shotgun (WGS) entry which is preliminary data.</text>
</comment>
<keyword evidence="4" id="KW-0496">Mitochondrion</keyword>
<sequence>MALRAFAAECTALCSNLVRRTMHSSASTSRVAVQGLAVQGSQRTFSSATTYTDAEIQDIEARIFGTHVGNGLPSGRKILRRKLIGQKIVDWYPEDIERKDPYMLNLEAERAKLKLDRLRRRGKAPPKKGSGKRSKR</sequence>
<evidence type="ECO:0000256" key="1">
    <source>
        <dbReference type="ARBA" id="ARBA00004173"/>
    </source>
</evidence>
<feature type="compositionally biased region" description="Basic residues" evidence="7">
    <location>
        <begin position="117"/>
        <end position="136"/>
    </location>
</feature>
<evidence type="ECO:0000256" key="4">
    <source>
        <dbReference type="ARBA" id="ARBA00023128"/>
    </source>
</evidence>
<evidence type="ECO:0000256" key="7">
    <source>
        <dbReference type="SAM" id="MobiDB-lite"/>
    </source>
</evidence>
<dbReference type="Proteomes" id="UP001255856">
    <property type="component" value="Unassembled WGS sequence"/>
</dbReference>
<name>A0AAD9IFZ3_PROWI</name>
<evidence type="ECO:0000256" key="5">
    <source>
        <dbReference type="ARBA" id="ARBA00023274"/>
    </source>
</evidence>
<keyword evidence="3" id="KW-0689">Ribosomal protein</keyword>
<gene>
    <name evidence="8" type="ORF">QBZ16_004565</name>
</gene>
<dbReference type="GO" id="GO:1990904">
    <property type="term" value="C:ribonucleoprotein complex"/>
    <property type="evidence" value="ECO:0007669"/>
    <property type="project" value="UniProtKB-KW"/>
</dbReference>
<comment type="subcellular location">
    <subcellularLocation>
        <location evidence="1">Mitochondrion</location>
    </subcellularLocation>
</comment>
<evidence type="ECO:0000256" key="2">
    <source>
        <dbReference type="ARBA" id="ARBA00008970"/>
    </source>
</evidence>
<protein>
    <recommendedName>
        <fullName evidence="6">Small ribosomal subunit protein mS33</fullName>
    </recommendedName>
</protein>
<organism evidence="8 9">
    <name type="scientific">Prototheca wickerhamii</name>
    <dbReference type="NCBI Taxonomy" id="3111"/>
    <lineage>
        <taxon>Eukaryota</taxon>
        <taxon>Viridiplantae</taxon>
        <taxon>Chlorophyta</taxon>
        <taxon>core chlorophytes</taxon>
        <taxon>Trebouxiophyceae</taxon>
        <taxon>Chlorellales</taxon>
        <taxon>Chlorellaceae</taxon>
        <taxon>Prototheca</taxon>
    </lineage>
</organism>
<dbReference type="AlphaFoldDB" id="A0AAD9IFZ3"/>
<keyword evidence="9" id="KW-1185">Reference proteome</keyword>
<evidence type="ECO:0000313" key="9">
    <source>
        <dbReference type="Proteomes" id="UP001255856"/>
    </source>
</evidence>
<dbReference type="PANTHER" id="PTHR13362:SF2">
    <property type="entry name" value="SMALL RIBOSOMAL SUBUNIT PROTEIN MS33"/>
    <property type="match status" value="1"/>
</dbReference>
<dbReference type="EMBL" id="JASFZW010000006">
    <property type="protein sequence ID" value="KAK2077719.1"/>
    <property type="molecule type" value="Genomic_DNA"/>
</dbReference>
<feature type="region of interest" description="Disordered" evidence="7">
    <location>
        <begin position="115"/>
        <end position="136"/>
    </location>
</feature>